<evidence type="ECO:0000313" key="13">
    <source>
        <dbReference type="Proteomes" id="UP000286680"/>
    </source>
</evidence>
<comment type="pathway">
    <text evidence="10">Glycolipid biosynthesis; lipid IV(A) biosynthesis; lipid IV(A) from (3R)-3-hydroxytetradecanoyl-[acyl-carrier-protein] and UDP-N-acetyl-alpha-D-glucosamine: step 4/6.</text>
</comment>
<dbReference type="GO" id="GO:0008758">
    <property type="term" value="F:UDP-2,3-diacylglucosamine hydrolase activity"/>
    <property type="evidence" value="ECO:0007669"/>
    <property type="project" value="UniProtKB-UniRule"/>
</dbReference>
<feature type="binding site" evidence="10">
    <location>
        <position position="199"/>
    </location>
    <ligand>
        <name>Mn(2+)</name>
        <dbReference type="ChEBI" id="CHEBI:29035"/>
        <label>1</label>
    </ligand>
</feature>
<keyword evidence="3 10" id="KW-0997">Cell inner membrane</keyword>
<feature type="binding site" evidence="10">
    <location>
        <position position="197"/>
    </location>
    <ligand>
        <name>Mn(2+)</name>
        <dbReference type="ChEBI" id="CHEBI:29035"/>
        <label>2</label>
    </ligand>
</feature>
<dbReference type="EC" id="3.6.1.54" evidence="10"/>
<feature type="binding site" evidence="10">
    <location>
        <position position="8"/>
    </location>
    <ligand>
        <name>Mn(2+)</name>
        <dbReference type="ChEBI" id="CHEBI:29035"/>
        <label>1</label>
    </ligand>
</feature>
<comment type="caution">
    <text evidence="12">The sequence shown here is derived from an EMBL/GenBank/DDBJ whole genome shotgun (WGS) entry which is preliminary data.</text>
</comment>
<dbReference type="CDD" id="cd07398">
    <property type="entry name" value="MPP_YbbF-LpxH"/>
    <property type="match status" value="1"/>
</dbReference>
<keyword evidence="13" id="KW-1185">Reference proteome</keyword>
<keyword evidence="6 10" id="KW-0378">Hydrolase</keyword>
<keyword evidence="7 10" id="KW-0443">Lipid metabolism</keyword>
<dbReference type="Pfam" id="PF00149">
    <property type="entry name" value="Metallophos"/>
    <property type="match status" value="1"/>
</dbReference>
<dbReference type="RefSeq" id="WP_105305946.1">
    <property type="nucleotide sequence ID" value="NZ_PIPS01000001.1"/>
</dbReference>
<dbReference type="InterPro" id="IPR043461">
    <property type="entry name" value="LpxH-like"/>
</dbReference>
<evidence type="ECO:0000259" key="11">
    <source>
        <dbReference type="Pfam" id="PF00149"/>
    </source>
</evidence>
<dbReference type="NCBIfam" id="NF003743">
    <property type="entry name" value="PRK05340.1"/>
    <property type="match status" value="1"/>
</dbReference>
<comment type="caution">
    <text evidence="10">Lacks conserved residue(s) required for the propagation of feature annotation.</text>
</comment>
<evidence type="ECO:0000256" key="7">
    <source>
        <dbReference type="ARBA" id="ARBA00023098"/>
    </source>
</evidence>
<dbReference type="GO" id="GO:0005737">
    <property type="term" value="C:cytoplasm"/>
    <property type="evidence" value="ECO:0007669"/>
    <property type="project" value="InterPro"/>
</dbReference>
<feature type="binding site" evidence="10">
    <location>
        <position position="40"/>
    </location>
    <ligand>
        <name>Mn(2+)</name>
        <dbReference type="ChEBI" id="CHEBI:29035"/>
        <label>1</label>
    </ligand>
</feature>
<comment type="similarity">
    <text evidence="10">Belongs to the LpxH family.</text>
</comment>
<comment type="cofactor">
    <cofactor evidence="10">
        <name>Mn(2+)</name>
        <dbReference type="ChEBI" id="CHEBI:29035"/>
    </cofactor>
    <text evidence="10">Binds 2 Mn(2+) ions per subunit in a binuclear metal center.</text>
</comment>
<name>A0AA94EH01_9GAMM</name>
<dbReference type="Gene3D" id="3.60.21.10">
    <property type="match status" value="1"/>
</dbReference>
<evidence type="ECO:0000256" key="8">
    <source>
        <dbReference type="ARBA" id="ARBA00023136"/>
    </source>
</evidence>
<feature type="binding site" evidence="10">
    <location>
        <position position="113"/>
    </location>
    <ligand>
        <name>Mn(2+)</name>
        <dbReference type="ChEBI" id="CHEBI:29035"/>
        <label>2</label>
    </ligand>
</feature>
<organism evidence="12 13">
    <name type="scientific">Idiomarina aquatica</name>
    <dbReference type="NCBI Taxonomy" id="1327752"/>
    <lineage>
        <taxon>Bacteria</taxon>
        <taxon>Pseudomonadati</taxon>
        <taxon>Pseudomonadota</taxon>
        <taxon>Gammaproteobacteria</taxon>
        <taxon>Alteromonadales</taxon>
        <taxon>Idiomarinaceae</taxon>
        <taxon>Idiomarina</taxon>
    </lineage>
</organism>
<sequence length="239" mass="27133">MTTAFIADLHLSPARPDITAAFSDFCQQHQHLDALYILGDLFDAWLGDDDPSDFAAHIKAQLRQLSAAGVDVFFMPGNRDFMLGQRFADEVGLTILPDETVIELDGEPVLLMHGDTLCTDDVDYLRYRAIIQHPISKFVLRHLPLSLRMRIARKLRAGSASKRPNLSQQRLRQMDAQHQAVLDVMAKHQVQRLIHGHTHRAAIHAFYANGQKAQRIVLGDWYDAQKIVNPKRYSGIYKK</sequence>
<feature type="domain" description="Calcineurin-like phosphoesterase" evidence="11">
    <location>
        <begin position="1"/>
        <end position="200"/>
    </location>
</feature>
<dbReference type="GO" id="GO:0030145">
    <property type="term" value="F:manganese ion binding"/>
    <property type="evidence" value="ECO:0007669"/>
    <property type="project" value="UniProtKB-UniRule"/>
</dbReference>
<evidence type="ECO:0000256" key="1">
    <source>
        <dbReference type="ARBA" id="ARBA00022475"/>
    </source>
</evidence>
<dbReference type="PANTHER" id="PTHR34990">
    <property type="entry name" value="UDP-2,3-DIACYLGLUCOSAMINE HYDROLASE-RELATED"/>
    <property type="match status" value="1"/>
</dbReference>
<feature type="binding site" evidence="10">
    <location>
        <position position="121"/>
    </location>
    <ligand>
        <name>substrate</name>
    </ligand>
</feature>
<feature type="binding site" evidence="10">
    <location>
        <begin position="78"/>
        <end position="79"/>
    </location>
    <ligand>
        <name>substrate</name>
    </ligand>
</feature>
<feature type="binding site" evidence="10">
    <location>
        <position position="197"/>
    </location>
    <ligand>
        <name>substrate</name>
    </ligand>
</feature>
<dbReference type="GO" id="GO:0019897">
    <property type="term" value="C:extrinsic component of plasma membrane"/>
    <property type="evidence" value="ECO:0007669"/>
    <property type="project" value="UniProtKB-UniRule"/>
</dbReference>
<comment type="subcellular location">
    <subcellularLocation>
        <location evidence="10">Cell inner membrane</location>
        <topology evidence="10">Peripheral membrane protein</topology>
        <orientation evidence="10">Cytoplasmic side</orientation>
    </subcellularLocation>
</comment>
<evidence type="ECO:0000256" key="5">
    <source>
        <dbReference type="ARBA" id="ARBA00022723"/>
    </source>
</evidence>
<reference evidence="13" key="1">
    <citation type="journal article" date="2018" name="Front. Microbiol.">
        <title>Genome-Based Analysis Reveals the Taxonomy and Diversity of the Family Idiomarinaceae.</title>
        <authorList>
            <person name="Liu Y."/>
            <person name="Lai Q."/>
            <person name="Shao Z."/>
        </authorList>
    </citation>
    <scope>NUCLEOTIDE SEQUENCE [LARGE SCALE GENOMIC DNA]</scope>
    <source>
        <strain evidence="13">SN-14</strain>
    </source>
</reference>
<keyword evidence="5 10" id="KW-0479">Metal-binding</keyword>
<dbReference type="InterPro" id="IPR029052">
    <property type="entry name" value="Metallo-depent_PP-like"/>
</dbReference>
<dbReference type="SUPFAM" id="SSF56300">
    <property type="entry name" value="Metallo-dependent phosphatases"/>
    <property type="match status" value="1"/>
</dbReference>
<feature type="binding site" evidence="10">
    <location>
        <position position="10"/>
    </location>
    <ligand>
        <name>Mn(2+)</name>
        <dbReference type="ChEBI" id="CHEBI:29035"/>
        <label>1</label>
    </ligand>
</feature>
<evidence type="ECO:0000256" key="9">
    <source>
        <dbReference type="ARBA" id="ARBA00023211"/>
    </source>
</evidence>
<dbReference type="NCBIfam" id="TIGR01854">
    <property type="entry name" value="lipid_A_lpxH"/>
    <property type="match status" value="1"/>
</dbReference>
<evidence type="ECO:0000256" key="10">
    <source>
        <dbReference type="HAMAP-Rule" id="MF_00575"/>
    </source>
</evidence>
<dbReference type="InterPro" id="IPR004843">
    <property type="entry name" value="Calcineurin-like_PHP"/>
</dbReference>
<dbReference type="GO" id="GO:0009245">
    <property type="term" value="P:lipid A biosynthetic process"/>
    <property type="evidence" value="ECO:0007669"/>
    <property type="project" value="UniProtKB-UniRule"/>
</dbReference>
<evidence type="ECO:0000256" key="6">
    <source>
        <dbReference type="ARBA" id="ARBA00022801"/>
    </source>
</evidence>
<accession>A0AA94EH01</accession>
<comment type="catalytic activity">
    <reaction evidence="10">
        <text>UDP-2-N,3-O-bis[(3R)-3-hydroxytetradecanoyl]-alpha-D-glucosamine + H2O = 2-N,3-O-bis[(3R)-3-hydroxytetradecanoyl]-alpha-D-glucosaminyl 1-phosphate + UMP + 2 H(+)</text>
        <dbReference type="Rhea" id="RHEA:25213"/>
        <dbReference type="ChEBI" id="CHEBI:15377"/>
        <dbReference type="ChEBI" id="CHEBI:15378"/>
        <dbReference type="ChEBI" id="CHEBI:57865"/>
        <dbReference type="ChEBI" id="CHEBI:57957"/>
        <dbReference type="ChEBI" id="CHEBI:78847"/>
        <dbReference type="EC" id="3.6.1.54"/>
    </reaction>
</comment>
<gene>
    <name evidence="10" type="primary">lpxH</name>
    <name evidence="12" type="ORF">CWE23_02440</name>
</gene>
<dbReference type="Proteomes" id="UP000286680">
    <property type="component" value="Unassembled WGS sequence"/>
</dbReference>
<keyword evidence="9 10" id="KW-0464">Manganese</keyword>
<keyword evidence="1 10" id="KW-1003">Cell membrane</keyword>
<proteinExistence type="inferred from homology"/>
<dbReference type="AlphaFoldDB" id="A0AA94EH01"/>
<evidence type="ECO:0000256" key="2">
    <source>
        <dbReference type="ARBA" id="ARBA00022516"/>
    </source>
</evidence>
<evidence type="ECO:0000313" key="12">
    <source>
        <dbReference type="EMBL" id="RUO44908.1"/>
    </source>
</evidence>
<dbReference type="EMBL" id="PIPS01000001">
    <property type="protein sequence ID" value="RUO44908.1"/>
    <property type="molecule type" value="Genomic_DNA"/>
</dbReference>
<keyword evidence="4 10" id="KW-0441">Lipid A biosynthesis</keyword>
<feature type="binding site" evidence="10">
    <location>
        <position position="78"/>
    </location>
    <ligand>
        <name>Mn(2+)</name>
        <dbReference type="ChEBI" id="CHEBI:29035"/>
        <label>2</label>
    </ligand>
</feature>
<comment type="function">
    <text evidence="10">Hydrolyzes the pyrophosphate bond of UDP-2,3-diacylglucosamine to yield 2,3-diacylglucosamine 1-phosphate (lipid X) and UMP by catalyzing the attack of water at the alpha-P atom. Involved in the biosynthesis of lipid A, a phosphorylated glycolipid that anchors the lipopolysaccharide to the outer membrane of the cell.</text>
</comment>
<evidence type="ECO:0000256" key="4">
    <source>
        <dbReference type="ARBA" id="ARBA00022556"/>
    </source>
</evidence>
<protein>
    <recommendedName>
        <fullName evidence="10">UDP-2,3-diacylglucosamine hydrolase</fullName>
        <ecNumber evidence="10">3.6.1.54</ecNumber>
    </recommendedName>
    <alternativeName>
        <fullName evidence="10">UDP-2,3-diacylglucosamine diphosphatase</fullName>
    </alternativeName>
</protein>
<dbReference type="HAMAP" id="MF_00575">
    <property type="entry name" value="LpxH"/>
    <property type="match status" value="1"/>
</dbReference>
<feature type="binding site" evidence="10">
    <location>
        <position position="40"/>
    </location>
    <ligand>
        <name>Mn(2+)</name>
        <dbReference type="ChEBI" id="CHEBI:29035"/>
        <label>2</label>
    </ligand>
</feature>
<dbReference type="InterPro" id="IPR010138">
    <property type="entry name" value="UDP-diacylglucosamine_Hdrlase"/>
</dbReference>
<dbReference type="PANTHER" id="PTHR34990:SF1">
    <property type="entry name" value="UDP-2,3-DIACYLGLUCOSAMINE HYDROLASE"/>
    <property type="match status" value="1"/>
</dbReference>
<feature type="binding site" evidence="10">
    <location>
        <position position="159"/>
    </location>
    <ligand>
        <name>substrate</name>
    </ligand>
</feature>
<evidence type="ECO:0000256" key="3">
    <source>
        <dbReference type="ARBA" id="ARBA00022519"/>
    </source>
</evidence>
<keyword evidence="2 10" id="KW-0444">Lipid biosynthesis</keyword>
<keyword evidence="8 10" id="KW-0472">Membrane</keyword>